<gene>
    <name evidence="2" type="ORF">HYC85_015706</name>
</gene>
<keyword evidence="3" id="KW-1185">Reference proteome</keyword>
<dbReference type="Pfam" id="PF12146">
    <property type="entry name" value="Hydrolase_4"/>
    <property type="match status" value="1"/>
</dbReference>
<accession>A0A7J7H1E0</accession>
<dbReference type="InterPro" id="IPR029058">
    <property type="entry name" value="AB_hydrolase_fold"/>
</dbReference>
<reference evidence="2 3" key="2">
    <citation type="submission" date="2020-07" db="EMBL/GenBank/DDBJ databases">
        <title>Genome assembly of wild tea tree DASZ reveals pedigree and selection history of tea varieties.</title>
        <authorList>
            <person name="Zhang W."/>
        </authorList>
    </citation>
    <scope>NUCLEOTIDE SEQUENCE [LARGE SCALE GENOMIC DNA]</scope>
    <source>
        <strain evidence="3">cv. G240</strain>
        <tissue evidence="2">Leaf</tissue>
    </source>
</reference>
<proteinExistence type="predicted"/>
<dbReference type="OrthoDB" id="446723at2759"/>
<name>A0A7J7H1E0_CAMSI</name>
<evidence type="ECO:0000259" key="1">
    <source>
        <dbReference type="Pfam" id="PF12146"/>
    </source>
</evidence>
<feature type="domain" description="Serine aminopeptidase S33" evidence="1">
    <location>
        <begin position="75"/>
        <end position="178"/>
    </location>
</feature>
<dbReference type="Proteomes" id="UP000593564">
    <property type="component" value="Unassembled WGS sequence"/>
</dbReference>
<dbReference type="PANTHER" id="PTHR12277">
    <property type="entry name" value="ALPHA/BETA HYDROLASE DOMAIN-CONTAINING PROTEIN"/>
    <property type="match status" value="1"/>
</dbReference>
<sequence>MASWVVAKIAFHPPAPPRYDIISDGRTLKLRVYDVPEERGEVLRLRTKTGNYIVCVYVRGRQLATSPAAAAAALTVLYSHGNATDIGEMFSFITDLSDQLGVNVMAYDYSGYGQSTGEASEEETYADIEAAYKCLRETYGVKEENIVLYGQSLGSGPTVDLAIRVPRLRAVILHSGLLSGVRAFFGSLYFLNRSLYFDIYQNVDKIPFVNCRVLVIHGTSDEVVSFFHGEELYRLCKFKYEPLWVKGGKHNDLVVNFSHLFWTHLKKFISAIKS</sequence>
<dbReference type="SUPFAM" id="SSF53474">
    <property type="entry name" value="alpha/beta-Hydrolases"/>
    <property type="match status" value="1"/>
</dbReference>
<dbReference type="AlphaFoldDB" id="A0A7J7H1E0"/>
<organism evidence="2 3">
    <name type="scientific">Camellia sinensis</name>
    <name type="common">Tea plant</name>
    <name type="synonym">Thea sinensis</name>
    <dbReference type="NCBI Taxonomy" id="4442"/>
    <lineage>
        <taxon>Eukaryota</taxon>
        <taxon>Viridiplantae</taxon>
        <taxon>Streptophyta</taxon>
        <taxon>Embryophyta</taxon>
        <taxon>Tracheophyta</taxon>
        <taxon>Spermatophyta</taxon>
        <taxon>Magnoliopsida</taxon>
        <taxon>eudicotyledons</taxon>
        <taxon>Gunneridae</taxon>
        <taxon>Pentapetalae</taxon>
        <taxon>asterids</taxon>
        <taxon>Ericales</taxon>
        <taxon>Theaceae</taxon>
        <taxon>Camellia</taxon>
    </lineage>
</organism>
<dbReference type="PANTHER" id="PTHR12277:SF178">
    <property type="entry name" value="PROTEIN ABHD17C-LIKE"/>
    <property type="match status" value="1"/>
</dbReference>
<evidence type="ECO:0000313" key="2">
    <source>
        <dbReference type="EMBL" id="KAF5945478.1"/>
    </source>
</evidence>
<dbReference type="InterPro" id="IPR022742">
    <property type="entry name" value="Hydrolase_4"/>
</dbReference>
<reference evidence="3" key="1">
    <citation type="journal article" date="2020" name="Nat. Commun.">
        <title>Genome assembly of wild tea tree DASZ reveals pedigree and selection history of tea varieties.</title>
        <authorList>
            <person name="Zhang W."/>
            <person name="Zhang Y."/>
            <person name="Qiu H."/>
            <person name="Guo Y."/>
            <person name="Wan H."/>
            <person name="Zhang X."/>
            <person name="Scossa F."/>
            <person name="Alseekh S."/>
            <person name="Zhang Q."/>
            <person name="Wang P."/>
            <person name="Xu L."/>
            <person name="Schmidt M.H."/>
            <person name="Jia X."/>
            <person name="Li D."/>
            <person name="Zhu A."/>
            <person name="Guo F."/>
            <person name="Chen W."/>
            <person name="Ni D."/>
            <person name="Usadel B."/>
            <person name="Fernie A.R."/>
            <person name="Wen W."/>
        </authorList>
    </citation>
    <scope>NUCLEOTIDE SEQUENCE [LARGE SCALE GENOMIC DNA]</scope>
    <source>
        <strain evidence="3">cv. G240</strain>
    </source>
</reference>
<dbReference type="Gene3D" id="3.40.50.1820">
    <property type="entry name" value="alpha/beta hydrolase"/>
    <property type="match status" value="1"/>
</dbReference>
<evidence type="ECO:0000313" key="3">
    <source>
        <dbReference type="Proteomes" id="UP000593564"/>
    </source>
</evidence>
<protein>
    <recommendedName>
        <fullName evidence="1">Serine aminopeptidase S33 domain-containing protein</fullName>
    </recommendedName>
</protein>
<comment type="caution">
    <text evidence="2">The sequence shown here is derived from an EMBL/GenBank/DDBJ whole genome shotgun (WGS) entry which is preliminary data.</text>
</comment>
<dbReference type="EMBL" id="JACBKZ010000007">
    <property type="protein sequence ID" value="KAF5945478.1"/>
    <property type="molecule type" value="Genomic_DNA"/>
</dbReference>